<dbReference type="GeneID" id="90075029"/>
<feature type="compositionally biased region" description="Polar residues" evidence="4">
    <location>
        <begin position="701"/>
        <end position="714"/>
    </location>
</feature>
<feature type="region of interest" description="Disordered" evidence="4">
    <location>
        <begin position="1259"/>
        <end position="1294"/>
    </location>
</feature>
<sequence length="1331" mass="150577">MSNEDDHCPEKILPSSSMPHAPEKDIPHSLNDIGDTQVINNLPISNSEIDMIETNDIYSSDVQLPTSQDYENVTADKTALDEQQQNQHKINQTDEKDDEVHNVHGTKSTNDEYQGENGVPHTSPLLSLSRTSFRRFNVSAENEEAKAEIMNNIDHGGDNSWLDNAKDPFGSTQSQDELKNNTDIILDAQSENSEADDTNDIEQKAHEVFEKLREQANQASLVSTQNSVLNGCDEDVTNSTHRFDITDDTQRIDPETQASYIKFTLEHTQQHRLSLNKLKNILKTPSDNEKLRVAQKSTQIIFDDTQNLNDAETQKINSSPINLNNAETQKIVSSPIDSNDTEAQKFIYATGSSTSCESQKPNLFLVNPGEAETQKIGSSLPKLDNSGLQESKTNSNNAETQKIYSSPTNLNDNETQKIYSSPTNLNADTQKIESLKDPWDHDNEVQVNNNNVIPTQSSEGNNEPDIQIPATIEGTNDVYEPQFFSQNTSTEKNQVITDDAASQGSYEKADETVNQLPLNIDEKEQAKINSRIGDGDGDPQSGELKFENGLEVKATQRSQPQEIIGADVSSIPTKEADTQKILDENIMSSEDYYEPKKTQHDFGHSQSIVIEESSPAIRATDVITFDTPTRSSFQITLGENDEKKSPSQDSNPKYPITHDQQLIDRRSEDIQAAKEHEGGNPKRTDNVLGTPRHIKGDANERFTSSQQTDNSIDINTLKIEDNSPGMTDDDQEDTIIRGGSRKRKIRASGRGDIITREPRKRMIVDDSEDDESEHDKENEKEKSQSMIFPNKLEVNQGITNKSENKESKRTILREENEANYTEDSEAGLSRETASVWATYDFHYYPAKVIRNNNYKCEVQFYDDDIIIKKEDICSPLDIKIGDTVKIHAGNDTHIVTGLGQTSEVEATLSCVRGFNCVYLRKLVRNLPSDKHPEICVDLWEIYMTDENWLTRLDSPIAKNYLVKPLKSGTVIRPSVEPSDLSRSKVKTFKSQRVDHNISKSEQFYSYVSSAETSPVKTVIKSRIFENTAFCLTGDLEADRVRLTQLIMENGGVVLKDGFSAMLSVNRDVNGNIEKIEVVNQYKNIKFAAVIARSYSRSVKYLQILALGWPALSKHFIFQCVEKSRWLDDWYGYQLIAGESKYLDTQQSLRTQMFEQNYLDPDINGIQHQLDNKRNILRDYTVLMVSIKPSVCELFFFLLGAEVITSVGYNEALLKMVRKLKKKKAQRSHKFLFYDYITVSKMEEKLQSLKNKAVSSNIETFKTKKRSSRKRAKTEQGTSSTSKSKKSIFSRRDKEDEEKPTEVTLGLVDWEWVVQCLISSCKWEPVKEFVLY</sequence>
<gene>
    <name evidence="6" type="ORF">DASC09_043790</name>
</gene>
<feature type="compositionally biased region" description="Basic and acidic residues" evidence="4">
    <location>
        <begin position="773"/>
        <end position="783"/>
    </location>
</feature>
<feature type="domain" description="BRCT" evidence="5">
    <location>
        <begin position="1019"/>
        <end position="1127"/>
    </location>
</feature>
<feature type="compositionally biased region" description="Basic and acidic residues" evidence="4">
    <location>
        <begin position="661"/>
        <end position="685"/>
    </location>
</feature>
<evidence type="ECO:0000259" key="5">
    <source>
        <dbReference type="PROSITE" id="PS50172"/>
    </source>
</evidence>
<organism evidence="6 7">
    <name type="scientific">Saccharomycopsis crataegensis</name>
    <dbReference type="NCBI Taxonomy" id="43959"/>
    <lineage>
        <taxon>Eukaryota</taxon>
        <taxon>Fungi</taxon>
        <taxon>Dikarya</taxon>
        <taxon>Ascomycota</taxon>
        <taxon>Saccharomycotina</taxon>
        <taxon>Saccharomycetes</taxon>
        <taxon>Saccharomycopsidaceae</taxon>
        <taxon>Saccharomycopsis</taxon>
    </lineage>
</organism>
<dbReference type="PROSITE" id="PS50172">
    <property type="entry name" value="BRCT"/>
    <property type="match status" value="1"/>
</dbReference>
<dbReference type="SMART" id="SM00292">
    <property type="entry name" value="BRCT"/>
    <property type="match status" value="1"/>
</dbReference>
<dbReference type="InterPro" id="IPR047252">
    <property type="entry name" value="TP53BP1-like"/>
</dbReference>
<feature type="region of interest" description="Disordered" evidence="4">
    <location>
        <begin position="375"/>
        <end position="413"/>
    </location>
</feature>
<feature type="compositionally biased region" description="Basic and acidic residues" evidence="4">
    <location>
        <begin position="1"/>
        <end position="10"/>
    </location>
</feature>
<evidence type="ECO:0000256" key="2">
    <source>
        <dbReference type="ARBA" id="ARBA00022763"/>
    </source>
</evidence>
<dbReference type="PANTHER" id="PTHR15321:SF3">
    <property type="entry name" value="TP53-BINDING PROTEIN 1"/>
    <property type="match status" value="1"/>
</dbReference>
<feature type="region of interest" description="Disordered" evidence="4">
    <location>
        <begin position="1"/>
        <end position="34"/>
    </location>
</feature>
<evidence type="ECO:0000313" key="7">
    <source>
        <dbReference type="Proteomes" id="UP001360560"/>
    </source>
</evidence>
<dbReference type="Gene3D" id="3.40.50.10190">
    <property type="entry name" value="BRCT domain"/>
    <property type="match status" value="1"/>
</dbReference>
<feature type="compositionally biased region" description="Basic and acidic residues" evidence="4">
    <location>
        <begin position="91"/>
        <end position="102"/>
    </location>
</feature>
<evidence type="ECO:0000313" key="6">
    <source>
        <dbReference type="EMBL" id="GMM37054.1"/>
    </source>
</evidence>
<evidence type="ECO:0000256" key="4">
    <source>
        <dbReference type="SAM" id="MobiDB-lite"/>
    </source>
</evidence>
<dbReference type="GO" id="GO:0000077">
    <property type="term" value="P:DNA damage checkpoint signaling"/>
    <property type="evidence" value="ECO:0007669"/>
    <property type="project" value="TreeGrafter"/>
</dbReference>
<dbReference type="CDD" id="cd17745">
    <property type="entry name" value="BRCT_p53bp1_rpt1"/>
    <property type="match status" value="1"/>
</dbReference>
<feature type="region of interest" description="Disordered" evidence="4">
    <location>
        <begin position="634"/>
        <end position="785"/>
    </location>
</feature>
<evidence type="ECO:0000256" key="3">
    <source>
        <dbReference type="ARBA" id="ARBA00023242"/>
    </source>
</evidence>
<dbReference type="InterPro" id="IPR047249">
    <property type="entry name" value="BRCT_p53bp1-like_rpt1"/>
</dbReference>
<dbReference type="SUPFAM" id="SSF52113">
    <property type="entry name" value="BRCT domain"/>
    <property type="match status" value="1"/>
</dbReference>
<feature type="region of interest" description="Disordered" evidence="4">
    <location>
        <begin position="81"/>
        <end position="125"/>
    </location>
</feature>
<dbReference type="InterPro" id="IPR001357">
    <property type="entry name" value="BRCT_dom"/>
</dbReference>
<dbReference type="GO" id="GO:0005634">
    <property type="term" value="C:nucleus"/>
    <property type="evidence" value="ECO:0007669"/>
    <property type="project" value="UniProtKB-SubCell"/>
</dbReference>
<feature type="compositionally biased region" description="Polar residues" evidence="4">
    <location>
        <begin position="386"/>
        <end position="413"/>
    </location>
</feature>
<feature type="compositionally biased region" description="Basic and acidic residues" evidence="4">
    <location>
        <begin position="753"/>
        <end position="764"/>
    </location>
</feature>
<dbReference type="GO" id="GO:0042393">
    <property type="term" value="F:histone binding"/>
    <property type="evidence" value="ECO:0007669"/>
    <property type="project" value="TreeGrafter"/>
</dbReference>
<accession>A0AAV5QQR2</accession>
<feature type="compositionally biased region" description="Polar residues" evidence="4">
    <location>
        <begin position="81"/>
        <end position="90"/>
    </location>
</feature>
<comment type="caution">
    <text evidence="6">The sequence shown here is derived from an EMBL/GenBank/DDBJ whole genome shotgun (WGS) entry which is preliminary data.</text>
</comment>
<protein>
    <submittedName>
        <fullName evidence="6">Chromatin-binding protein</fullName>
    </submittedName>
</protein>
<dbReference type="RefSeq" id="XP_064854050.1">
    <property type="nucleotide sequence ID" value="XM_064997978.1"/>
</dbReference>
<dbReference type="PANTHER" id="PTHR15321">
    <property type="entry name" value="TUMOR SUPPRESSOR P53-BINDING PROTEIN 1"/>
    <property type="match status" value="1"/>
</dbReference>
<proteinExistence type="predicted"/>
<keyword evidence="7" id="KW-1185">Reference proteome</keyword>
<keyword evidence="2" id="KW-0227">DNA damage</keyword>
<dbReference type="EMBL" id="BTFZ01000011">
    <property type="protein sequence ID" value="GMM37054.1"/>
    <property type="molecule type" value="Genomic_DNA"/>
</dbReference>
<comment type="subcellular location">
    <subcellularLocation>
        <location evidence="1">Nucleus</location>
    </subcellularLocation>
</comment>
<dbReference type="GO" id="GO:0045944">
    <property type="term" value="P:positive regulation of transcription by RNA polymerase II"/>
    <property type="evidence" value="ECO:0007669"/>
    <property type="project" value="TreeGrafter"/>
</dbReference>
<dbReference type="Proteomes" id="UP001360560">
    <property type="component" value="Unassembled WGS sequence"/>
</dbReference>
<name>A0AAV5QQR2_9ASCO</name>
<evidence type="ECO:0000256" key="1">
    <source>
        <dbReference type="ARBA" id="ARBA00004123"/>
    </source>
</evidence>
<dbReference type="InterPro" id="IPR036420">
    <property type="entry name" value="BRCT_dom_sf"/>
</dbReference>
<reference evidence="6 7" key="1">
    <citation type="journal article" date="2023" name="Elife">
        <title>Identification of key yeast species and microbe-microbe interactions impacting larval growth of Drosophila in the wild.</title>
        <authorList>
            <person name="Mure A."/>
            <person name="Sugiura Y."/>
            <person name="Maeda R."/>
            <person name="Honda K."/>
            <person name="Sakurai N."/>
            <person name="Takahashi Y."/>
            <person name="Watada M."/>
            <person name="Katoh T."/>
            <person name="Gotoh A."/>
            <person name="Gotoh Y."/>
            <person name="Taniguchi I."/>
            <person name="Nakamura K."/>
            <person name="Hayashi T."/>
            <person name="Katayama T."/>
            <person name="Uemura T."/>
            <person name="Hattori Y."/>
        </authorList>
    </citation>
    <scope>NUCLEOTIDE SEQUENCE [LARGE SCALE GENOMIC DNA]</scope>
    <source>
        <strain evidence="6 7">SC-9</strain>
    </source>
</reference>
<dbReference type="InterPro" id="IPR013914">
    <property type="entry name" value="Rad9_Rad53-bd_dom_fun"/>
</dbReference>
<dbReference type="Pfam" id="PF08605">
    <property type="entry name" value="Rad9_Rad53_bind"/>
    <property type="match status" value="1"/>
</dbReference>
<keyword evidence="3" id="KW-0539">Nucleus</keyword>
<feature type="compositionally biased region" description="Basic residues" evidence="4">
    <location>
        <begin position="1262"/>
        <end position="1271"/>
    </location>
</feature>